<evidence type="ECO:0000259" key="1">
    <source>
        <dbReference type="Pfam" id="PF14949"/>
    </source>
</evidence>
<dbReference type="Proteomes" id="UP000186698">
    <property type="component" value="Chromosome 1S"/>
</dbReference>
<reference evidence="3" key="1">
    <citation type="submission" date="2025-08" db="UniProtKB">
        <authorList>
            <consortium name="RefSeq"/>
        </authorList>
    </citation>
    <scope>IDENTIFICATION</scope>
    <source>
        <strain evidence="3">J_2021</strain>
        <tissue evidence="3">Erythrocytes</tissue>
    </source>
</reference>
<evidence type="ECO:0000313" key="3">
    <source>
        <dbReference type="RefSeq" id="XP_018098395.2"/>
    </source>
</evidence>
<evidence type="ECO:0000313" key="2">
    <source>
        <dbReference type="Proteomes" id="UP000186698"/>
    </source>
</evidence>
<dbReference type="OrthoDB" id="5984406at2759"/>
<protein>
    <submittedName>
        <fullName evidence="3">ARL14 effector protein-like</fullName>
    </submittedName>
</protein>
<keyword evidence="2" id="KW-1185">Reference proteome</keyword>
<name>A0A8J0U7F9_XENLA</name>
<dbReference type="PANTHER" id="PTHR46536:SF2">
    <property type="entry name" value="ADP RIBOSYLATION FACTOR LIKE GTPASE 14 EFFECTOR PROTEIN LIKE"/>
    <property type="match status" value="1"/>
</dbReference>
<feature type="domain" description="ARF7 effector protein C-terminal" evidence="1">
    <location>
        <begin position="127"/>
        <end position="227"/>
    </location>
</feature>
<organism evidence="2 3">
    <name type="scientific">Xenopus laevis</name>
    <name type="common">African clawed frog</name>
    <dbReference type="NCBI Taxonomy" id="8355"/>
    <lineage>
        <taxon>Eukaryota</taxon>
        <taxon>Metazoa</taxon>
        <taxon>Chordata</taxon>
        <taxon>Craniata</taxon>
        <taxon>Vertebrata</taxon>
        <taxon>Euteleostomi</taxon>
        <taxon>Amphibia</taxon>
        <taxon>Batrachia</taxon>
        <taxon>Anura</taxon>
        <taxon>Pipoidea</taxon>
        <taxon>Pipidae</taxon>
        <taxon>Xenopodinae</taxon>
        <taxon>Xenopus</taxon>
        <taxon>Xenopus</taxon>
    </lineage>
</organism>
<dbReference type="CTD" id="108706447"/>
<dbReference type="Pfam" id="PF14949">
    <property type="entry name" value="ARF7EP_C"/>
    <property type="match status" value="1"/>
</dbReference>
<accession>A0A8J0U7F9</accession>
<sequence length="243" mass="27693">MLRVETDFIRHDKTIGCESSMLRLHPTVVSYEINFYVQHSYYIRFGASDVTPVLPHVASESGVSPHIQVNTENTFPPQKHDSFDYIVLPMTEKLEKSMAVRHSDAQGIKAEMPKEESPKAHKQLQVERQLKCLAFQNPGPQVADFNPENRMRKKKECMSQLNGYYSTKVSVKKYDKQGKLLCNNKDLCDCLEESCQGCFYPCPKCSSTKCGPECRCNRKWVYDRIQAEGGVVISKLPFSVPNS</sequence>
<dbReference type="GeneID" id="108706447"/>
<proteinExistence type="predicted"/>
<dbReference type="KEGG" id="xla:108706447"/>
<dbReference type="InterPro" id="IPR029264">
    <property type="entry name" value="ARF7EP_C"/>
</dbReference>
<dbReference type="PANTHER" id="PTHR46536">
    <property type="entry name" value="ARL14 EFFECTOR PROTEIN"/>
    <property type="match status" value="1"/>
</dbReference>
<dbReference type="RefSeq" id="XP_018098395.2">
    <property type="nucleotide sequence ID" value="XM_018242906.2"/>
</dbReference>
<gene>
    <name evidence="3" type="primary">arl14epl.S</name>
</gene>
<dbReference type="AlphaFoldDB" id="A0A8J0U7F9"/>